<dbReference type="Gramene" id="OE9A072674T1">
    <property type="protein sequence ID" value="OE9A072674C1"/>
    <property type="gene ID" value="OE9A072674"/>
</dbReference>
<evidence type="ECO:0000313" key="3">
    <source>
        <dbReference type="Proteomes" id="UP000594638"/>
    </source>
</evidence>
<name>A0A8S0SBY6_OLEEU</name>
<gene>
    <name evidence="2" type="ORF">OLEA9_A072674</name>
</gene>
<dbReference type="AlphaFoldDB" id="A0A8S0SBY6"/>
<feature type="non-terminal residue" evidence="2">
    <location>
        <position position="86"/>
    </location>
</feature>
<accession>A0A8S0SBY6</accession>
<organism evidence="2 3">
    <name type="scientific">Olea europaea subsp. europaea</name>
    <dbReference type="NCBI Taxonomy" id="158383"/>
    <lineage>
        <taxon>Eukaryota</taxon>
        <taxon>Viridiplantae</taxon>
        <taxon>Streptophyta</taxon>
        <taxon>Embryophyta</taxon>
        <taxon>Tracheophyta</taxon>
        <taxon>Spermatophyta</taxon>
        <taxon>Magnoliopsida</taxon>
        <taxon>eudicotyledons</taxon>
        <taxon>Gunneridae</taxon>
        <taxon>Pentapetalae</taxon>
        <taxon>asterids</taxon>
        <taxon>lamiids</taxon>
        <taxon>Lamiales</taxon>
        <taxon>Oleaceae</taxon>
        <taxon>Oleeae</taxon>
        <taxon>Olea</taxon>
    </lineage>
</organism>
<dbReference type="Proteomes" id="UP000594638">
    <property type="component" value="Unassembled WGS sequence"/>
</dbReference>
<reference evidence="2 3" key="1">
    <citation type="submission" date="2019-12" db="EMBL/GenBank/DDBJ databases">
        <authorList>
            <person name="Alioto T."/>
            <person name="Alioto T."/>
            <person name="Gomez Garrido J."/>
        </authorList>
    </citation>
    <scope>NUCLEOTIDE SEQUENCE [LARGE SCALE GENOMIC DNA]</scope>
</reference>
<evidence type="ECO:0000313" key="2">
    <source>
        <dbReference type="EMBL" id="CAA2989543.1"/>
    </source>
</evidence>
<feature type="region of interest" description="Disordered" evidence="1">
    <location>
        <begin position="62"/>
        <end position="86"/>
    </location>
</feature>
<proteinExistence type="predicted"/>
<protein>
    <submittedName>
        <fullName evidence="2">Uncharacterized protein</fullName>
    </submittedName>
</protein>
<sequence>MHQKVFKILTSDYTHAKPTRQVDQAPQYAPTDTLATSNNAVNPNLLSILQIVNSNLSNFNSRANDATHDHGPPVLGPPHQGIYWYQ</sequence>
<feature type="region of interest" description="Disordered" evidence="1">
    <location>
        <begin position="17"/>
        <end position="36"/>
    </location>
</feature>
<comment type="caution">
    <text evidence="2">The sequence shown here is derived from an EMBL/GenBank/DDBJ whole genome shotgun (WGS) entry which is preliminary data.</text>
</comment>
<evidence type="ECO:0000256" key="1">
    <source>
        <dbReference type="SAM" id="MobiDB-lite"/>
    </source>
</evidence>
<dbReference type="EMBL" id="CACTIH010004113">
    <property type="protein sequence ID" value="CAA2989543.1"/>
    <property type="molecule type" value="Genomic_DNA"/>
</dbReference>
<keyword evidence="3" id="KW-1185">Reference proteome</keyword>